<dbReference type="Gene3D" id="3.40.50.1820">
    <property type="entry name" value="alpha/beta hydrolase"/>
    <property type="match status" value="1"/>
</dbReference>
<protein>
    <recommendedName>
        <fullName evidence="3">Peptidase S10</fullName>
    </recommendedName>
</protein>
<dbReference type="InterPro" id="IPR001563">
    <property type="entry name" value="Peptidase_S10"/>
</dbReference>
<name>A0ABV1GEV5_9FIRM</name>
<dbReference type="Pfam" id="PF00450">
    <property type="entry name" value="Peptidase_S10"/>
    <property type="match status" value="1"/>
</dbReference>
<dbReference type="Proteomes" id="UP001477672">
    <property type="component" value="Unassembled WGS sequence"/>
</dbReference>
<dbReference type="EMBL" id="JBBMFA010000083">
    <property type="protein sequence ID" value="MEQ2520202.1"/>
    <property type="molecule type" value="Genomic_DNA"/>
</dbReference>
<dbReference type="RefSeq" id="WP_349215669.1">
    <property type="nucleotide sequence ID" value="NZ_JBBMFA010000083.1"/>
</dbReference>
<evidence type="ECO:0008006" key="3">
    <source>
        <dbReference type="Google" id="ProtNLM"/>
    </source>
</evidence>
<comment type="caution">
    <text evidence="1">The sequence shown here is derived from an EMBL/GenBank/DDBJ whole genome shotgun (WGS) entry which is preliminary data.</text>
</comment>
<accession>A0ABV1GEV5</accession>
<dbReference type="SUPFAM" id="SSF53474">
    <property type="entry name" value="alpha/beta-Hydrolases"/>
    <property type="match status" value="1"/>
</dbReference>
<organism evidence="1 2">
    <name type="scientific">Ruthenibacterium intestinale</name>
    <dbReference type="NCBI Taxonomy" id="3133163"/>
    <lineage>
        <taxon>Bacteria</taxon>
        <taxon>Bacillati</taxon>
        <taxon>Bacillota</taxon>
        <taxon>Clostridia</taxon>
        <taxon>Eubacteriales</taxon>
        <taxon>Oscillospiraceae</taxon>
        <taxon>Ruthenibacterium</taxon>
    </lineage>
</organism>
<keyword evidence="2" id="KW-1185">Reference proteome</keyword>
<sequence length="488" mass="54959">MYITEKFDPATFAPARFESDGEIQLRGQQIPYHTVSEDNVFYDASGKPIASIFSYSYFRSDVKDVANRPVLFGFNGGPGSSSMYVHAGFLGTTRVFYEETDRATSLPPYKSMDNPDCLLDIADIVLVDPVGTGYGVLLDENSADKFYGIEEDAEALLVFIEKWLHRYGRWTSPKYLIGESYGCTRAATAAGIAATRSHERSYALAFDGIVMIGNTVTTGKYFEREVPVEHAVVAFPSYAAIHWYHNHPTEETLEAFVKRARAFADTTYLTALYRGESLTGDEREDVIRQIQDFTGVSRQYLTDRALRIDDESFRLEVIKEKGASVARFDGRITRPRYVPEAVENVTGVYDDASSDRYGAFFFGVLTGVIFPKLNIHLDRVYVPAACMYDMFTKKDRWNREAPMGTTGEQLRNAMCRMHGLRVFFTNGYYDTATHIGIIYYMLNHAGLPMDRVSLKGYPSGHMIYIGEDNVKTLSDDVRSFVEGAMPSD</sequence>
<gene>
    <name evidence="1" type="ORF">WMO24_07135</name>
</gene>
<evidence type="ECO:0000313" key="2">
    <source>
        <dbReference type="Proteomes" id="UP001477672"/>
    </source>
</evidence>
<dbReference type="InterPro" id="IPR029058">
    <property type="entry name" value="AB_hydrolase_fold"/>
</dbReference>
<proteinExistence type="predicted"/>
<reference evidence="1 2" key="1">
    <citation type="submission" date="2024-03" db="EMBL/GenBank/DDBJ databases">
        <title>Human intestinal bacterial collection.</title>
        <authorList>
            <person name="Pauvert C."/>
            <person name="Hitch T.C.A."/>
            <person name="Clavel T."/>
        </authorList>
    </citation>
    <scope>NUCLEOTIDE SEQUENCE [LARGE SCALE GENOMIC DNA]</scope>
    <source>
        <strain evidence="1 2">CLA-JM-H11</strain>
    </source>
</reference>
<evidence type="ECO:0000313" key="1">
    <source>
        <dbReference type="EMBL" id="MEQ2520202.1"/>
    </source>
</evidence>